<organism evidence="1 2">
    <name type="scientific">Arabis nemorensis</name>
    <dbReference type="NCBI Taxonomy" id="586526"/>
    <lineage>
        <taxon>Eukaryota</taxon>
        <taxon>Viridiplantae</taxon>
        <taxon>Streptophyta</taxon>
        <taxon>Embryophyta</taxon>
        <taxon>Tracheophyta</taxon>
        <taxon>Spermatophyta</taxon>
        <taxon>Magnoliopsida</taxon>
        <taxon>eudicotyledons</taxon>
        <taxon>Gunneridae</taxon>
        <taxon>Pentapetalae</taxon>
        <taxon>rosids</taxon>
        <taxon>malvids</taxon>
        <taxon>Brassicales</taxon>
        <taxon>Brassicaceae</taxon>
        <taxon>Arabideae</taxon>
        <taxon>Arabis</taxon>
    </lineage>
</organism>
<evidence type="ECO:0000313" key="1">
    <source>
        <dbReference type="EMBL" id="VVB11991.1"/>
    </source>
</evidence>
<proteinExistence type="predicted"/>
<gene>
    <name evidence="1" type="ORF">ANE_LOCUS22435</name>
</gene>
<dbReference type="Proteomes" id="UP000489600">
    <property type="component" value="Unassembled WGS sequence"/>
</dbReference>
<dbReference type="EMBL" id="CABITT030000007">
    <property type="protein sequence ID" value="VVB11991.1"/>
    <property type="molecule type" value="Genomic_DNA"/>
</dbReference>
<accession>A0A565CEP5</accession>
<dbReference type="AlphaFoldDB" id="A0A565CEP5"/>
<dbReference type="OrthoDB" id="1686972at2759"/>
<evidence type="ECO:0000313" key="2">
    <source>
        <dbReference type="Proteomes" id="UP000489600"/>
    </source>
</evidence>
<name>A0A565CEP5_9BRAS</name>
<sequence length="144" mass="16441">MHLISSHSSKLAHCHLFKRNNRPYTAHGETFSAMDEEEKILQIDRKHNNSFTRCRPDMFYSSHLVLDNIGLSEPVYTMPFQATWLVQSPLGLRLGLLAPRRHGRNYPTSDLRPYDLDLSMCHTVVIRGQVGWTDSGCQLSISTA</sequence>
<reference evidence="1" key="1">
    <citation type="submission" date="2019-07" db="EMBL/GenBank/DDBJ databases">
        <authorList>
            <person name="Dittberner H."/>
        </authorList>
    </citation>
    <scope>NUCLEOTIDE SEQUENCE [LARGE SCALE GENOMIC DNA]</scope>
</reference>
<protein>
    <submittedName>
        <fullName evidence="1">Uncharacterized protein</fullName>
    </submittedName>
</protein>
<keyword evidence="2" id="KW-1185">Reference proteome</keyword>
<comment type="caution">
    <text evidence="1">The sequence shown here is derived from an EMBL/GenBank/DDBJ whole genome shotgun (WGS) entry which is preliminary data.</text>
</comment>